<evidence type="ECO:0000259" key="1">
    <source>
        <dbReference type="PROSITE" id="PS51186"/>
    </source>
</evidence>
<keyword evidence="3" id="KW-1185">Reference proteome</keyword>
<dbReference type="InterPro" id="IPR016181">
    <property type="entry name" value="Acyl_CoA_acyltransferase"/>
</dbReference>
<name>A0ABT2Y3J7_9MOLU</name>
<evidence type="ECO:0000313" key="3">
    <source>
        <dbReference type="Proteomes" id="UP001177160"/>
    </source>
</evidence>
<dbReference type="RefSeq" id="WP_263607421.1">
    <property type="nucleotide sequence ID" value="NZ_JAOVQM010000001.1"/>
</dbReference>
<dbReference type="Gene3D" id="3.40.630.30">
    <property type="match status" value="1"/>
</dbReference>
<comment type="caution">
    <text evidence="2">The sequence shown here is derived from an EMBL/GenBank/DDBJ whole genome shotgun (WGS) entry which is preliminary data.</text>
</comment>
<organism evidence="2 3">
    <name type="scientific">Paracholeplasma manati</name>
    <dbReference type="NCBI Taxonomy" id="591373"/>
    <lineage>
        <taxon>Bacteria</taxon>
        <taxon>Bacillati</taxon>
        <taxon>Mycoplasmatota</taxon>
        <taxon>Mollicutes</taxon>
        <taxon>Acholeplasmatales</taxon>
        <taxon>Acholeplasmataceae</taxon>
        <taxon>Paracholeplasma</taxon>
    </lineage>
</organism>
<dbReference type="SUPFAM" id="SSF55729">
    <property type="entry name" value="Acyl-CoA N-acyltransferases (Nat)"/>
    <property type="match status" value="1"/>
</dbReference>
<sequence>MVLVHYNYTYEDALFDLIESDPEWVEYIEHRNQYRLAIESSTVYVLMDESICIGFIRGRDDSGFGFYIYDLLVRKSHRGHGYGKKLIDHLKSIYQPVYVMSDVDPYYEKIGMKKIGSIFE</sequence>
<evidence type="ECO:0000313" key="2">
    <source>
        <dbReference type="EMBL" id="MCV2231308.1"/>
    </source>
</evidence>
<accession>A0ABT2Y3J7</accession>
<protein>
    <submittedName>
        <fullName evidence="2">GNAT family N-acetyltransferase</fullName>
    </submittedName>
</protein>
<reference evidence="2" key="1">
    <citation type="submission" date="2022-09" db="EMBL/GenBank/DDBJ databases">
        <title>Novel Mycoplasma species identified in domestic and wild animals.</title>
        <authorList>
            <person name="Volokhov D.V."/>
            <person name="Furtak V.A."/>
            <person name="Zagorodnyaya T.A."/>
        </authorList>
    </citation>
    <scope>NUCLEOTIDE SEQUENCE</scope>
    <source>
        <strain evidence="2">Oakley</strain>
    </source>
</reference>
<dbReference type="PROSITE" id="PS51186">
    <property type="entry name" value="GNAT"/>
    <property type="match status" value="1"/>
</dbReference>
<feature type="domain" description="N-acetyltransferase" evidence="1">
    <location>
        <begin position="1"/>
        <end position="120"/>
    </location>
</feature>
<dbReference type="Pfam" id="PF00583">
    <property type="entry name" value="Acetyltransf_1"/>
    <property type="match status" value="1"/>
</dbReference>
<proteinExistence type="predicted"/>
<gene>
    <name evidence="2" type="ORF">N7548_00515</name>
</gene>
<dbReference type="InterPro" id="IPR000182">
    <property type="entry name" value="GNAT_dom"/>
</dbReference>
<dbReference type="CDD" id="cd04301">
    <property type="entry name" value="NAT_SF"/>
    <property type="match status" value="1"/>
</dbReference>
<dbReference type="Proteomes" id="UP001177160">
    <property type="component" value="Unassembled WGS sequence"/>
</dbReference>
<dbReference type="EMBL" id="JAOVQM010000001">
    <property type="protein sequence ID" value="MCV2231308.1"/>
    <property type="molecule type" value="Genomic_DNA"/>
</dbReference>